<evidence type="ECO:0000313" key="3">
    <source>
        <dbReference type="Proteomes" id="UP001642409"/>
    </source>
</evidence>
<name>A0ABP1K2J6_9EUKA</name>
<dbReference type="Proteomes" id="UP001642409">
    <property type="component" value="Unassembled WGS sequence"/>
</dbReference>
<dbReference type="InterPro" id="IPR009057">
    <property type="entry name" value="Homeodomain-like_sf"/>
</dbReference>
<comment type="caution">
    <text evidence="2">The sequence shown here is derived from an EMBL/GenBank/DDBJ whole genome shotgun (WGS) entry which is preliminary data.</text>
</comment>
<dbReference type="SUPFAM" id="SSF46689">
    <property type="entry name" value="Homeodomain-like"/>
    <property type="match status" value="1"/>
</dbReference>
<reference evidence="2 3" key="1">
    <citation type="submission" date="2024-07" db="EMBL/GenBank/DDBJ databases">
        <authorList>
            <person name="Akdeniz Z."/>
        </authorList>
    </citation>
    <scope>NUCLEOTIDE SEQUENCE [LARGE SCALE GENOMIC DNA]</scope>
</reference>
<accession>A0ABP1K2J6</accession>
<sequence>MKSKYQFWSAEQKQQLIQFTSTNKDTNDKINWQSYTNQVADKTKIQCKSYFTNVLKNLQILQQPVFDKLVVDLIYYFMIYNGDMKKTREQFSQLDDNQFEQLNKQRQEVHISIVAQIPYILQYPDTNYKFNFEVLDISNKITEQFPDCISNLYDKPNSKILVNKDEAQNVVSRIQRILQEQKYVMTTK</sequence>
<dbReference type="PROSITE" id="PS50090">
    <property type="entry name" value="MYB_LIKE"/>
    <property type="match status" value="1"/>
</dbReference>
<gene>
    <name evidence="2" type="ORF">HINF_LOCUS44256</name>
</gene>
<protein>
    <submittedName>
        <fullName evidence="2">SANT/Myb_domain</fullName>
    </submittedName>
</protein>
<dbReference type="InterPro" id="IPR001005">
    <property type="entry name" value="SANT/Myb"/>
</dbReference>
<organism evidence="2 3">
    <name type="scientific">Hexamita inflata</name>
    <dbReference type="NCBI Taxonomy" id="28002"/>
    <lineage>
        <taxon>Eukaryota</taxon>
        <taxon>Metamonada</taxon>
        <taxon>Diplomonadida</taxon>
        <taxon>Hexamitidae</taxon>
        <taxon>Hexamitinae</taxon>
        <taxon>Hexamita</taxon>
    </lineage>
</organism>
<evidence type="ECO:0000313" key="2">
    <source>
        <dbReference type="EMBL" id="CAL6051202.1"/>
    </source>
</evidence>
<feature type="domain" description="Myb-like" evidence="1">
    <location>
        <begin position="8"/>
        <end position="55"/>
    </location>
</feature>
<evidence type="ECO:0000259" key="1">
    <source>
        <dbReference type="PROSITE" id="PS50090"/>
    </source>
</evidence>
<keyword evidence="3" id="KW-1185">Reference proteome</keyword>
<proteinExistence type="predicted"/>
<dbReference type="EMBL" id="CAXDID020000187">
    <property type="protein sequence ID" value="CAL6051202.1"/>
    <property type="molecule type" value="Genomic_DNA"/>
</dbReference>